<evidence type="ECO:0000313" key="4">
    <source>
        <dbReference type="Proteomes" id="UP000216991"/>
    </source>
</evidence>
<sequence length="179" mass="18840">MKSILPVAIIVNIFAASPALAAFSLANDNGGDGSVVVDPFDDRYFVILGADNAPDINSGFTNVTTYGTQATTARVINVRWSHITSDVTANWDPGGWFLNGNSFQLTDDNIPGNVLQGGAFQIAVNPGDRWGFYVSSSDSFGGRGILTIATVPEPASWAMLIAGFGLTGATLRRRRAVAA</sequence>
<dbReference type="Pfam" id="PF07589">
    <property type="entry name" value="PEP-CTERM"/>
    <property type="match status" value="1"/>
</dbReference>
<name>A0A255YP69_9SPHN</name>
<proteinExistence type="predicted"/>
<organism evidence="3 4">
    <name type="scientific">Sandarakinorhabdus cyanobacteriorum</name>
    <dbReference type="NCBI Taxonomy" id="1981098"/>
    <lineage>
        <taxon>Bacteria</taxon>
        <taxon>Pseudomonadati</taxon>
        <taxon>Pseudomonadota</taxon>
        <taxon>Alphaproteobacteria</taxon>
        <taxon>Sphingomonadales</taxon>
        <taxon>Sphingosinicellaceae</taxon>
        <taxon>Sandarakinorhabdus</taxon>
    </lineage>
</organism>
<keyword evidence="4" id="KW-1185">Reference proteome</keyword>
<dbReference type="NCBIfam" id="NF035944">
    <property type="entry name" value="PEPxxWA-CTERM"/>
    <property type="match status" value="1"/>
</dbReference>
<dbReference type="RefSeq" id="WP_094473184.1">
    <property type="nucleotide sequence ID" value="NZ_NOXT01000096.1"/>
</dbReference>
<gene>
    <name evidence="3" type="ORF">CHU93_05855</name>
</gene>
<evidence type="ECO:0000259" key="2">
    <source>
        <dbReference type="Pfam" id="PF07589"/>
    </source>
</evidence>
<evidence type="ECO:0000313" key="3">
    <source>
        <dbReference type="EMBL" id="OYQ31016.1"/>
    </source>
</evidence>
<keyword evidence="1" id="KW-0732">Signal</keyword>
<dbReference type="Proteomes" id="UP000216991">
    <property type="component" value="Unassembled WGS sequence"/>
</dbReference>
<accession>A0A255YP69</accession>
<dbReference type="InterPro" id="IPR013424">
    <property type="entry name" value="Ice-binding_C"/>
</dbReference>
<reference evidence="3 4" key="1">
    <citation type="submission" date="2017-07" db="EMBL/GenBank/DDBJ databases">
        <title>Sandarakinorhabdus cyanobacteriorum sp. nov., a novel bacterium isolated from cyanobacterial aggregates in a eutrophic lake.</title>
        <authorList>
            <person name="Cai H."/>
        </authorList>
    </citation>
    <scope>NUCLEOTIDE SEQUENCE [LARGE SCALE GENOMIC DNA]</scope>
    <source>
        <strain evidence="3 4">TH057</strain>
    </source>
</reference>
<feature type="signal peptide" evidence="1">
    <location>
        <begin position="1"/>
        <end position="21"/>
    </location>
</feature>
<evidence type="ECO:0000256" key="1">
    <source>
        <dbReference type="SAM" id="SignalP"/>
    </source>
</evidence>
<dbReference type="EMBL" id="NOXT01000096">
    <property type="protein sequence ID" value="OYQ31016.1"/>
    <property type="molecule type" value="Genomic_DNA"/>
</dbReference>
<feature type="domain" description="Ice-binding protein C-terminal" evidence="2">
    <location>
        <begin position="150"/>
        <end position="174"/>
    </location>
</feature>
<feature type="chain" id="PRO_5012920075" description="Ice-binding protein C-terminal domain-containing protein" evidence="1">
    <location>
        <begin position="22"/>
        <end position="179"/>
    </location>
</feature>
<comment type="caution">
    <text evidence="3">The sequence shown here is derived from an EMBL/GenBank/DDBJ whole genome shotgun (WGS) entry which is preliminary data.</text>
</comment>
<dbReference type="AlphaFoldDB" id="A0A255YP69"/>
<protein>
    <recommendedName>
        <fullName evidence="2">Ice-binding protein C-terminal domain-containing protein</fullName>
    </recommendedName>
</protein>
<dbReference type="NCBIfam" id="TIGR02595">
    <property type="entry name" value="PEP_CTERM"/>
    <property type="match status" value="1"/>
</dbReference>